<dbReference type="Proteomes" id="UP001642360">
    <property type="component" value="Unassembled WGS sequence"/>
</dbReference>
<evidence type="ECO:0000313" key="3">
    <source>
        <dbReference type="Proteomes" id="UP001642360"/>
    </source>
</evidence>
<protein>
    <submittedName>
        <fullName evidence="2">Uncharacterized protein</fullName>
    </submittedName>
</protein>
<feature type="compositionally biased region" description="Basic and acidic residues" evidence="1">
    <location>
        <begin position="1"/>
        <end position="95"/>
    </location>
</feature>
<gene>
    <name evidence="2" type="ORF">ILEXP_LOCUS15084</name>
</gene>
<feature type="region of interest" description="Disordered" evidence="1">
    <location>
        <begin position="1"/>
        <end position="161"/>
    </location>
</feature>
<sequence>MYETVDRDRGRIKSRDESRSQRRDDSGSERREAKWSHYSDREEPSHRGVSHSHDKEYDEKYGQKRNRYEGSRTPGRSDWDDGRWEWEDTPRRDNRSYSIRHHQPSPSPMLVGESPDGRLVSSWLGGHTPHSAEPAASPWDSVPPSPVPIPASGSSVRSSSS</sequence>
<evidence type="ECO:0000256" key="1">
    <source>
        <dbReference type="SAM" id="MobiDB-lite"/>
    </source>
</evidence>
<dbReference type="AlphaFoldDB" id="A0ABC8RQL1"/>
<reference evidence="2 3" key="1">
    <citation type="submission" date="2024-02" db="EMBL/GenBank/DDBJ databases">
        <authorList>
            <person name="Vignale AGUSTIN F."/>
            <person name="Sosa J E."/>
            <person name="Modenutti C."/>
        </authorList>
    </citation>
    <scope>NUCLEOTIDE SEQUENCE [LARGE SCALE GENOMIC DNA]</scope>
</reference>
<evidence type="ECO:0000313" key="2">
    <source>
        <dbReference type="EMBL" id="CAK9147199.1"/>
    </source>
</evidence>
<accession>A0ABC8RQL1</accession>
<dbReference type="EMBL" id="CAUOFW020001658">
    <property type="protein sequence ID" value="CAK9147199.1"/>
    <property type="molecule type" value="Genomic_DNA"/>
</dbReference>
<comment type="caution">
    <text evidence="2">The sequence shown here is derived from an EMBL/GenBank/DDBJ whole genome shotgun (WGS) entry which is preliminary data.</text>
</comment>
<organism evidence="2 3">
    <name type="scientific">Ilex paraguariensis</name>
    <name type="common">yerba mate</name>
    <dbReference type="NCBI Taxonomy" id="185542"/>
    <lineage>
        <taxon>Eukaryota</taxon>
        <taxon>Viridiplantae</taxon>
        <taxon>Streptophyta</taxon>
        <taxon>Embryophyta</taxon>
        <taxon>Tracheophyta</taxon>
        <taxon>Spermatophyta</taxon>
        <taxon>Magnoliopsida</taxon>
        <taxon>eudicotyledons</taxon>
        <taxon>Gunneridae</taxon>
        <taxon>Pentapetalae</taxon>
        <taxon>asterids</taxon>
        <taxon>campanulids</taxon>
        <taxon>Aquifoliales</taxon>
        <taxon>Aquifoliaceae</taxon>
        <taxon>Ilex</taxon>
    </lineage>
</organism>
<feature type="compositionally biased region" description="Low complexity" evidence="1">
    <location>
        <begin position="150"/>
        <end position="161"/>
    </location>
</feature>
<proteinExistence type="predicted"/>
<keyword evidence="3" id="KW-1185">Reference proteome</keyword>
<name>A0ABC8RQL1_9AQUA</name>